<evidence type="ECO:0000256" key="4">
    <source>
        <dbReference type="RuleBase" id="RU004262"/>
    </source>
</evidence>
<keyword evidence="3" id="KW-0964">Secreted</keyword>
<accession>A0ABP1QI54</accession>
<dbReference type="Gene3D" id="3.40.50.1820">
    <property type="entry name" value="alpha/beta hydrolase"/>
    <property type="match status" value="1"/>
</dbReference>
<dbReference type="PANTHER" id="PTHR11610">
    <property type="entry name" value="LIPASE"/>
    <property type="match status" value="1"/>
</dbReference>
<reference evidence="7 8" key="1">
    <citation type="submission" date="2024-08" db="EMBL/GenBank/DDBJ databases">
        <authorList>
            <person name="Cucini C."/>
            <person name="Frati F."/>
        </authorList>
    </citation>
    <scope>NUCLEOTIDE SEQUENCE [LARGE SCALE GENOMIC DNA]</scope>
</reference>
<keyword evidence="5" id="KW-0472">Membrane</keyword>
<sequence>MNKNVNIYGTSILCIVVVNLFQLCLSTELSRDPNDVHFFLYPDPRNPNVSEEIVFNDTESLQNSSFNPQLTRTVFITHGFRSNVSSMMPQMVKNAFLASTLQYNIIIVSWGALSTPLPAELTSSLYTLVIANVPIVGRRLAEFIIFMKDQNAFNIENLYLIGHSLGSHVSGLAGMNIKEWTDQQIPRITGE</sequence>
<feature type="domain" description="Lipase" evidence="6">
    <location>
        <begin position="31"/>
        <end position="190"/>
    </location>
</feature>
<evidence type="ECO:0000256" key="2">
    <source>
        <dbReference type="ARBA" id="ARBA00010701"/>
    </source>
</evidence>
<keyword evidence="5" id="KW-0812">Transmembrane</keyword>
<dbReference type="Pfam" id="PF00151">
    <property type="entry name" value="Lipase"/>
    <property type="match status" value="1"/>
</dbReference>
<name>A0ABP1QI54_9HEXA</name>
<gene>
    <name evidence="7" type="ORF">ODALV1_LOCUS11352</name>
</gene>
<dbReference type="SUPFAM" id="SSF53474">
    <property type="entry name" value="alpha/beta-Hydrolases"/>
    <property type="match status" value="1"/>
</dbReference>
<keyword evidence="8" id="KW-1185">Reference proteome</keyword>
<dbReference type="EMBL" id="CAXLJM020000034">
    <property type="protein sequence ID" value="CAL8103116.1"/>
    <property type="molecule type" value="Genomic_DNA"/>
</dbReference>
<evidence type="ECO:0000256" key="5">
    <source>
        <dbReference type="SAM" id="Phobius"/>
    </source>
</evidence>
<dbReference type="Proteomes" id="UP001642540">
    <property type="component" value="Unassembled WGS sequence"/>
</dbReference>
<evidence type="ECO:0000313" key="8">
    <source>
        <dbReference type="Proteomes" id="UP001642540"/>
    </source>
</evidence>
<evidence type="ECO:0000259" key="6">
    <source>
        <dbReference type="Pfam" id="PF00151"/>
    </source>
</evidence>
<comment type="similarity">
    <text evidence="2 4">Belongs to the AB hydrolase superfamily. Lipase family.</text>
</comment>
<comment type="caution">
    <text evidence="7">The sequence shown here is derived from an EMBL/GenBank/DDBJ whole genome shotgun (WGS) entry which is preliminary data.</text>
</comment>
<feature type="transmembrane region" description="Helical" evidence="5">
    <location>
        <begin position="6"/>
        <end position="25"/>
    </location>
</feature>
<keyword evidence="5" id="KW-1133">Transmembrane helix</keyword>
<dbReference type="InterPro" id="IPR000734">
    <property type="entry name" value="TAG_lipase"/>
</dbReference>
<dbReference type="PANTHER" id="PTHR11610:SF169">
    <property type="entry name" value="GH15759P-RELATED"/>
    <property type="match status" value="1"/>
</dbReference>
<dbReference type="PRINTS" id="PR00821">
    <property type="entry name" value="TAGLIPASE"/>
</dbReference>
<evidence type="ECO:0000256" key="3">
    <source>
        <dbReference type="ARBA" id="ARBA00022525"/>
    </source>
</evidence>
<proteinExistence type="inferred from homology"/>
<dbReference type="InterPro" id="IPR029058">
    <property type="entry name" value="AB_hydrolase_fold"/>
</dbReference>
<evidence type="ECO:0000256" key="1">
    <source>
        <dbReference type="ARBA" id="ARBA00004613"/>
    </source>
</evidence>
<dbReference type="InterPro" id="IPR013818">
    <property type="entry name" value="Lipase"/>
</dbReference>
<evidence type="ECO:0000313" key="7">
    <source>
        <dbReference type="EMBL" id="CAL8103116.1"/>
    </source>
</evidence>
<organism evidence="7 8">
    <name type="scientific">Orchesella dallaii</name>
    <dbReference type="NCBI Taxonomy" id="48710"/>
    <lineage>
        <taxon>Eukaryota</taxon>
        <taxon>Metazoa</taxon>
        <taxon>Ecdysozoa</taxon>
        <taxon>Arthropoda</taxon>
        <taxon>Hexapoda</taxon>
        <taxon>Collembola</taxon>
        <taxon>Entomobryomorpha</taxon>
        <taxon>Entomobryoidea</taxon>
        <taxon>Orchesellidae</taxon>
        <taxon>Orchesellinae</taxon>
        <taxon>Orchesella</taxon>
    </lineage>
</organism>
<comment type="subcellular location">
    <subcellularLocation>
        <location evidence="1">Secreted</location>
    </subcellularLocation>
</comment>
<protein>
    <recommendedName>
        <fullName evidence="6">Lipase domain-containing protein</fullName>
    </recommendedName>
</protein>